<organism evidence="1 2">
    <name type="scientific">Caballeronia zhejiangensis</name>
    <dbReference type="NCBI Taxonomy" id="871203"/>
    <lineage>
        <taxon>Bacteria</taxon>
        <taxon>Pseudomonadati</taxon>
        <taxon>Pseudomonadota</taxon>
        <taxon>Betaproteobacteria</taxon>
        <taxon>Burkholderiales</taxon>
        <taxon>Burkholderiaceae</taxon>
        <taxon>Caballeronia</taxon>
    </lineage>
</organism>
<dbReference type="EMBL" id="JFHD01000014">
    <property type="protein sequence ID" value="KDR29156.1"/>
    <property type="molecule type" value="Genomic_DNA"/>
</dbReference>
<proteinExistence type="predicted"/>
<protein>
    <submittedName>
        <fullName evidence="1">Uncharacterized protein</fullName>
    </submittedName>
</protein>
<reference evidence="1 2" key="1">
    <citation type="submission" date="2014-03" db="EMBL/GenBank/DDBJ databases">
        <title>Draft Genome Sequences of Four Burkholderia Strains.</title>
        <authorList>
            <person name="Liu X.Y."/>
            <person name="Li C.X."/>
            <person name="Xu J.H."/>
        </authorList>
    </citation>
    <scope>NUCLEOTIDE SEQUENCE [LARGE SCALE GENOMIC DNA]</scope>
    <source>
        <strain evidence="1 2">OP-1</strain>
    </source>
</reference>
<dbReference type="AlphaFoldDB" id="A0A656QKI1"/>
<keyword evidence="2" id="KW-1185">Reference proteome</keyword>
<dbReference type="Proteomes" id="UP000027451">
    <property type="component" value="Unassembled WGS sequence"/>
</dbReference>
<accession>A0A656QKI1</accession>
<gene>
    <name evidence="1" type="ORF">BG60_07460</name>
</gene>
<sequence>MESDQLLAHKQAFKTLTASPKFRQMNKSKWPKPFSRMARPRVQATDLIPVSDAHCVLFMWRDGEELMDRSFYGHLLWTLPQGDLYPLLEFHYHPSHRGVHCKMPSETTIDYRNRLLPGAPELNLKSSRIFDPRVTDDRSALIVLFCRATGITISNEQNGQGDLLC</sequence>
<evidence type="ECO:0000313" key="1">
    <source>
        <dbReference type="EMBL" id="KDR29156.1"/>
    </source>
</evidence>
<evidence type="ECO:0000313" key="2">
    <source>
        <dbReference type="Proteomes" id="UP000027451"/>
    </source>
</evidence>
<dbReference type="RefSeq" id="WP_034472304.1">
    <property type="nucleotide sequence ID" value="NZ_JFHD01000014.1"/>
</dbReference>
<comment type="caution">
    <text evidence="1">The sequence shown here is derived from an EMBL/GenBank/DDBJ whole genome shotgun (WGS) entry which is preliminary data.</text>
</comment>
<name>A0A656QKI1_9BURK</name>